<comment type="caution">
    <text evidence="1">The sequence shown here is derived from an EMBL/GenBank/DDBJ whole genome shotgun (WGS) entry which is preliminary data.</text>
</comment>
<dbReference type="AlphaFoldDB" id="A0AAV5HY92"/>
<evidence type="ECO:0008006" key="3">
    <source>
        <dbReference type="Google" id="ProtNLM"/>
    </source>
</evidence>
<protein>
    <recommendedName>
        <fullName evidence="3">Maturase K</fullName>
    </recommendedName>
</protein>
<name>A0AAV5HY92_9ROSI</name>
<dbReference type="EMBL" id="BPVZ01000005">
    <property type="protein sequence ID" value="GKU91730.1"/>
    <property type="molecule type" value="Genomic_DNA"/>
</dbReference>
<reference evidence="1 2" key="1">
    <citation type="journal article" date="2021" name="Commun. Biol.">
        <title>The genome of Shorea leprosula (Dipterocarpaceae) highlights the ecological relevance of drought in aseasonal tropical rainforests.</title>
        <authorList>
            <person name="Ng K.K.S."/>
            <person name="Kobayashi M.J."/>
            <person name="Fawcett J.A."/>
            <person name="Hatakeyama M."/>
            <person name="Paape T."/>
            <person name="Ng C.H."/>
            <person name="Ang C.C."/>
            <person name="Tnah L.H."/>
            <person name="Lee C.T."/>
            <person name="Nishiyama T."/>
            <person name="Sese J."/>
            <person name="O'Brien M.J."/>
            <person name="Copetti D."/>
            <person name="Mohd Noor M.I."/>
            <person name="Ong R.C."/>
            <person name="Putra M."/>
            <person name="Sireger I.Z."/>
            <person name="Indrioko S."/>
            <person name="Kosugi Y."/>
            <person name="Izuno A."/>
            <person name="Isagi Y."/>
            <person name="Lee S.L."/>
            <person name="Shimizu K.K."/>
        </authorList>
    </citation>
    <scope>NUCLEOTIDE SEQUENCE [LARGE SCALE GENOMIC DNA]</scope>
    <source>
        <strain evidence="1">214</strain>
    </source>
</reference>
<gene>
    <name evidence="1" type="ORF">SLEP1_g5557</name>
</gene>
<accession>A0AAV5HY92</accession>
<sequence length="118" mass="13690">MSLLGNMNFVANIHSRPPSIDGLREWRMRSHAYSMYHDIFHAILILQSLQKDTSKGFHVFSLFIIEESWKSVFCKTPNYSEIFLTALHLTSWKSPTRLLSIHSPSYRTLLIMSDGPFT</sequence>
<keyword evidence="2" id="KW-1185">Reference proteome</keyword>
<evidence type="ECO:0000313" key="2">
    <source>
        <dbReference type="Proteomes" id="UP001054252"/>
    </source>
</evidence>
<proteinExistence type="predicted"/>
<evidence type="ECO:0000313" key="1">
    <source>
        <dbReference type="EMBL" id="GKU91730.1"/>
    </source>
</evidence>
<organism evidence="1 2">
    <name type="scientific">Rubroshorea leprosula</name>
    <dbReference type="NCBI Taxonomy" id="152421"/>
    <lineage>
        <taxon>Eukaryota</taxon>
        <taxon>Viridiplantae</taxon>
        <taxon>Streptophyta</taxon>
        <taxon>Embryophyta</taxon>
        <taxon>Tracheophyta</taxon>
        <taxon>Spermatophyta</taxon>
        <taxon>Magnoliopsida</taxon>
        <taxon>eudicotyledons</taxon>
        <taxon>Gunneridae</taxon>
        <taxon>Pentapetalae</taxon>
        <taxon>rosids</taxon>
        <taxon>malvids</taxon>
        <taxon>Malvales</taxon>
        <taxon>Dipterocarpaceae</taxon>
        <taxon>Rubroshorea</taxon>
    </lineage>
</organism>
<dbReference type="Proteomes" id="UP001054252">
    <property type="component" value="Unassembled WGS sequence"/>
</dbReference>